<evidence type="ECO:0000313" key="2">
    <source>
        <dbReference type="Proteomes" id="UP000594454"/>
    </source>
</evidence>
<accession>A0A7R8UKK9</accession>
<organism evidence="1 2">
    <name type="scientific">Hermetia illucens</name>
    <name type="common">Black soldier fly</name>
    <dbReference type="NCBI Taxonomy" id="343691"/>
    <lineage>
        <taxon>Eukaryota</taxon>
        <taxon>Metazoa</taxon>
        <taxon>Ecdysozoa</taxon>
        <taxon>Arthropoda</taxon>
        <taxon>Hexapoda</taxon>
        <taxon>Insecta</taxon>
        <taxon>Pterygota</taxon>
        <taxon>Neoptera</taxon>
        <taxon>Endopterygota</taxon>
        <taxon>Diptera</taxon>
        <taxon>Brachycera</taxon>
        <taxon>Stratiomyomorpha</taxon>
        <taxon>Stratiomyidae</taxon>
        <taxon>Hermetiinae</taxon>
        <taxon>Hermetia</taxon>
    </lineage>
</organism>
<proteinExistence type="predicted"/>
<dbReference type="AlphaFoldDB" id="A0A7R8UKK9"/>
<reference evidence="1 2" key="1">
    <citation type="submission" date="2020-11" db="EMBL/GenBank/DDBJ databases">
        <authorList>
            <person name="Wallbank WR R."/>
            <person name="Pardo Diaz C."/>
            <person name="Kozak K."/>
            <person name="Martin S."/>
            <person name="Jiggins C."/>
            <person name="Moest M."/>
            <person name="Warren A I."/>
            <person name="Generalovic N T."/>
            <person name="Byers J.R.P. K."/>
            <person name="Montejo-Kovacevich G."/>
            <person name="Yen C E."/>
        </authorList>
    </citation>
    <scope>NUCLEOTIDE SEQUENCE [LARGE SCALE GENOMIC DNA]</scope>
</reference>
<dbReference type="InParanoid" id="A0A7R8UKK9"/>
<evidence type="ECO:0000313" key="1">
    <source>
        <dbReference type="EMBL" id="CAD7082388.1"/>
    </source>
</evidence>
<dbReference type="Proteomes" id="UP000594454">
    <property type="component" value="Chromosome 2"/>
</dbReference>
<sequence>MNLTYDLDEFNEKVEKENSHCKRNEWFDEECQTAISTLYKQYKKRPMWIKQDKNTFTCDCITGVMRMYSRTAAGVSVRQMTESTEKDVHSFQAVFQTVKQYNDEA</sequence>
<gene>
    <name evidence="1" type="ORF">HERILL_LOCUS5423</name>
</gene>
<keyword evidence="2" id="KW-1185">Reference proteome</keyword>
<dbReference type="EMBL" id="LR899010">
    <property type="protein sequence ID" value="CAD7082388.1"/>
    <property type="molecule type" value="Genomic_DNA"/>
</dbReference>
<name>A0A7R8UKK9_HERIL</name>
<protein>
    <submittedName>
        <fullName evidence="1">Uncharacterized protein</fullName>
    </submittedName>
</protein>